<dbReference type="AlphaFoldDB" id="C5H9G1"/>
<evidence type="ECO:0000259" key="3">
    <source>
        <dbReference type="PROSITE" id="PS52004"/>
    </source>
</evidence>
<evidence type="ECO:0000313" key="4">
    <source>
        <dbReference type="EMBL" id="ACR54160.1"/>
    </source>
</evidence>
<dbReference type="GO" id="GO:0006633">
    <property type="term" value="P:fatty acid biosynthetic process"/>
    <property type="evidence" value="ECO:0007669"/>
    <property type="project" value="TreeGrafter"/>
</dbReference>
<dbReference type="GO" id="GO:0004312">
    <property type="term" value="F:fatty acid synthase activity"/>
    <property type="evidence" value="ECO:0007669"/>
    <property type="project" value="TreeGrafter"/>
</dbReference>
<keyword evidence="1" id="KW-0596">Phosphopantetheine</keyword>
<proteinExistence type="predicted"/>
<dbReference type="PANTHER" id="PTHR43775">
    <property type="entry name" value="FATTY ACID SYNTHASE"/>
    <property type="match status" value="1"/>
</dbReference>
<dbReference type="GO" id="GO:0044550">
    <property type="term" value="P:secondary metabolite biosynthetic process"/>
    <property type="evidence" value="ECO:0007669"/>
    <property type="project" value="TreeGrafter"/>
</dbReference>
<dbReference type="Pfam" id="PF02801">
    <property type="entry name" value="Ketoacyl-synt_C"/>
    <property type="match status" value="1"/>
</dbReference>
<dbReference type="InterPro" id="IPR050091">
    <property type="entry name" value="PKS_NRPS_Biosynth_Enz"/>
</dbReference>
<dbReference type="Gene3D" id="3.30.70.3290">
    <property type="match status" value="1"/>
</dbReference>
<dbReference type="InterPro" id="IPR016039">
    <property type="entry name" value="Thiolase-like"/>
</dbReference>
<dbReference type="PROSITE" id="PS52004">
    <property type="entry name" value="KS3_2"/>
    <property type="match status" value="1"/>
</dbReference>
<dbReference type="SMART" id="SM00825">
    <property type="entry name" value="PKS_KS"/>
    <property type="match status" value="1"/>
</dbReference>
<evidence type="ECO:0000256" key="1">
    <source>
        <dbReference type="ARBA" id="ARBA00022450"/>
    </source>
</evidence>
<feature type="non-terminal residue" evidence="4">
    <location>
        <position position="1"/>
    </location>
</feature>
<organism evidence="4">
    <name type="scientific">Ophiocordyceps myrmecophila</name>
    <dbReference type="NCBI Taxonomy" id="87730"/>
    <lineage>
        <taxon>Eukaryota</taxon>
        <taxon>Fungi</taxon>
        <taxon>Dikarya</taxon>
        <taxon>Ascomycota</taxon>
        <taxon>Pezizomycotina</taxon>
        <taxon>Sordariomycetes</taxon>
        <taxon>Hypocreomycetidae</taxon>
        <taxon>Hypocreales</taxon>
        <taxon>Ophiocordycipitaceae</taxon>
        <taxon>Ophiocordyceps</taxon>
    </lineage>
</organism>
<keyword evidence="2" id="KW-0597">Phosphoprotein</keyword>
<dbReference type="SUPFAM" id="SSF53901">
    <property type="entry name" value="Thiolase-like"/>
    <property type="match status" value="1"/>
</dbReference>
<feature type="domain" description="Ketosynthase family 3 (KS3)" evidence="3">
    <location>
        <begin position="1"/>
        <end position="120"/>
    </location>
</feature>
<dbReference type="InterPro" id="IPR020841">
    <property type="entry name" value="PKS_Beta-ketoAc_synthase_dom"/>
</dbReference>
<name>C5H9G1_9HYPO</name>
<protein>
    <submittedName>
        <fullName evidence="4">Polyketide synthase OpmR1_D8</fullName>
    </submittedName>
</protein>
<dbReference type="Gene3D" id="3.40.366.10">
    <property type="entry name" value="Malonyl-Coenzyme A Acyl Carrier Protein, domain 2"/>
    <property type="match status" value="1"/>
</dbReference>
<reference evidence="4" key="1">
    <citation type="submission" date="2008-09" db="EMBL/GenBank/DDBJ databases">
        <authorList>
            <person name="Punya J."/>
            <person name="Amnuaykanjanasin A."/>
            <person name="Pinsupa S."/>
        </authorList>
    </citation>
    <scope>NUCLEOTIDE SEQUENCE</scope>
    <source>
        <strain evidence="4">MY163</strain>
    </source>
</reference>
<dbReference type="InterPro" id="IPR001227">
    <property type="entry name" value="Ac_transferase_dom_sf"/>
</dbReference>
<evidence type="ECO:0000256" key="2">
    <source>
        <dbReference type="ARBA" id="ARBA00022553"/>
    </source>
</evidence>
<feature type="non-terminal residue" evidence="4">
    <location>
        <position position="237"/>
    </location>
</feature>
<dbReference type="InterPro" id="IPR014031">
    <property type="entry name" value="Ketoacyl_synth_C"/>
</dbReference>
<accession>C5H9G1</accession>
<reference evidence="4" key="2">
    <citation type="journal article" date="2009" name="Appl. Environ. Microbiol.">
        <title>Insect-specific polyketide synthases (PKSs), potential PKS-nonribosomal peptide synthetase hybrids, and novel PKS clades in tropical fungi.</title>
        <authorList>
            <person name="Amnuaykanjanasin A."/>
            <person name="Phonghanpot S."/>
            <person name="Sengpanich N."/>
            <person name="Cheevadhanarak S."/>
            <person name="Tanticharoen M."/>
        </authorList>
    </citation>
    <scope>NUCLEOTIDE SEQUENCE</scope>
    <source>
        <strain evidence="4">MY163</strain>
    </source>
</reference>
<dbReference type="Pfam" id="PF16197">
    <property type="entry name" value="KAsynt_C_assoc"/>
    <property type="match status" value="1"/>
</dbReference>
<sequence length="237" mass="25600">MRDGTGTPVGDPIEVDALSRIFSVTAEKPIYIGSIKSNLGHSEAASALSSIFKATLAIERGYIPATVGIQTLNPKINFCDGGVQVVRQHMPWPKTESGIRRAGINSFGYGGANAHAILESATSHVPTEYYRLPCTELQWSRSKYLIPISAHNDATLNQLATNLSTHNWDGVEVADIAHTFGERRSRLSRRGFYIVSGATIKEDLQAGRMKAAPASGSDSSMSSYPLCFVFSGHGAQW</sequence>
<dbReference type="EMBL" id="FJ267483">
    <property type="protein sequence ID" value="ACR54160.1"/>
    <property type="molecule type" value="Genomic_DNA"/>
</dbReference>
<dbReference type="InterPro" id="IPR032821">
    <property type="entry name" value="PKS_assoc"/>
</dbReference>
<dbReference type="PANTHER" id="PTHR43775:SF50">
    <property type="entry name" value="HIGHLY REDUCING POLYKETIDE SYNTHASE SRDA"/>
    <property type="match status" value="1"/>
</dbReference>
<dbReference type="Gene3D" id="3.40.47.10">
    <property type="match status" value="1"/>
</dbReference>